<dbReference type="CDD" id="cd01392">
    <property type="entry name" value="HTH_LacI"/>
    <property type="match status" value="1"/>
</dbReference>
<dbReference type="Pfam" id="PF00356">
    <property type="entry name" value="LacI"/>
    <property type="match status" value="1"/>
</dbReference>
<evidence type="ECO:0000256" key="4">
    <source>
        <dbReference type="SAM" id="MobiDB-lite"/>
    </source>
</evidence>
<proteinExistence type="predicted"/>
<keyword evidence="8" id="KW-1185">Reference proteome</keyword>
<dbReference type="Pfam" id="PF13377">
    <property type="entry name" value="Peripla_BP_3"/>
    <property type="match status" value="1"/>
</dbReference>
<evidence type="ECO:0000313" key="8">
    <source>
        <dbReference type="Proteomes" id="UP001500888"/>
    </source>
</evidence>
<dbReference type="GO" id="GO:0003677">
    <property type="term" value="F:DNA binding"/>
    <property type="evidence" value="ECO:0007669"/>
    <property type="project" value="UniProtKB-KW"/>
</dbReference>
<evidence type="ECO:0000259" key="5">
    <source>
        <dbReference type="PROSITE" id="PS50932"/>
    </source>
</evidence>
<feature type="domain" description="HTH cro/C1-type" evidence="6">
    <location>
        <begin position="9"/>
        <end position="54"/>
    </location>
</feature>
<reference evidence="8" key="1">
    <citation type="journal article" date="2019" name="Int. J. Syst. Evol. Microbiol.">
        <title>The Global Catalogue of Microorganisms (GCM) 10K type strain sequencing project: providing services to taxonomists for standard genome sequencing and annotation.</title>
        <authorList>
            <consortium name="The Broad Institute Genomics Platform"/>
            <consortium name="The Broad Institute Genome Sequencing Center for Infectious Disease"/>
            <person name="Wu L."/>
            <person name="Ma J."/>
        </authorList>
    </citation>
    <scope>NUCLEOTIDE SEQUENCE [LARGE SCALE GENOMIC DNA]</scope>
    <source>
        <strain evidence="8">JCM 16908</strain>
    </source>
</reference>
<evidence type="ECO:0000256" key="2">
    <source>
        <dbReference type="ARBA" id="ARBA00023125"/>
    </source>
</evidence>
<evidence type="ECO:0000259" key="6">
    <source>
        <dbReference type="PROSITE" id="PS50943"/>
    </source>
</evidence>
<dbReference type="InterPro" id="IPR000843">
    <property type="entry name" value="HTH_LacI"/>
</dbReference>
<evidence type="ECO:0000256" key="3">
    <source>
        <dbReference type="ARBA" id="ARBA00023163"/>
    </source>
</evidence>
<dbReference type="PANTHER" id="PTHR30146">
    <property type="entry name" value="LACI-RELATED TRANSCRIPTIONAL REPRESSOR"/>
    <property type="match status" value="1"/>
</dbReference>
<feature type="domain" description="HTH lacI-type" evidence="5">
    <location>
        <begin position="10"/>
        <end position="64"/>
    </location>
</feature>
<sequence>MIREVDLVGVSLRDVAHLAGVSVKTVSNVVNGYAHVSPLTRAKVEQALSELDYRPNLSARNLRQGRTGVIALALPEIDKPYFSELSRFVIAAAAEQRWIVVIEQTDGDLRRERQVLDGVRDHRIDGLILSPVAIGEEELAARTDDTALVLLGERIHDGPADHVAIDNVRAARDVTEHLIGLGRTRVAALGAQDNAASGTAPLRLAGYREAMAAHRLAETVVKVERYGRAEGAAAMSALLASADPPDAVFCFNDLLALGAMRAILSSGAGVPEDIAVAGLDDIEDGRFSTPTLTTVAPDKAQLARIAVDLLKQRLDGSVHRPAREMRADYRLLIRESTVPPLRRAASLPGDRWTGGIGPRPDVSSR</sequence>
<evidence type="ECO:0000313" key="7">
    <source>
        <dbReference type="EMBL" id="GAA3815792.1"/>
    </source>
</evidence>
<organism evidence="7 8">
    <name type="scientific">Sphaerisporangium flaviroseum</name>
    <dbReference type="NCBI Taxonomy" id="509199"/>
    <lineage>
        <taxon>Bacteria</taxon>
        <taxon>Bacillati</taxon>
        <taxon>Actinomycetota</taxon>
        <taxon>Actinomycetes</taxon>
        <taxon>Streptosporangiales</taxon>
        <taxon>Streptosporangiaceae</taxon>
        <taxon>Sphaerisporangium</taxon>
    </lineage>
</organism>
<keyword evidence="3" id="KW-0804">Transcription</keyword>
<dbReference type="PROSITE" id="PS00356">
    <property type="entry name" value="HTH_LACI_1"/>
    <property type="match status" value="1"/>
</dbReference>
<gene>
    <name evidence="7" type="ORF">GCM10022226_40680</name>
</gene>
<dbReference type="Gene3D" id="1.10.260.40">
    <property type="entry name" value="lambda repressor-like DNA-binding domains"/>
    <property type="match status" value="1"/>
</dbReference>
<dbReference type="InterPro" id="IPR001387">
    <property type="entry name" value="Cro/C1-type_HTH"/>
</dbReference>
<dbReference type="Gene3D" id="3.40.50.2300">
    <property type="match status" value="2"/>
</dbReference>
<dbReference type="PROSITE" id="PS50943">
    <property type="entry name" value="HTH_CROC1"/>
    <property type="match status" value="1"/>
</dbReference>
<dbReference type="SMART" id="SM00354">
    <property type="entry name" value="HTH_LACI"/>
    <property type="match status" value="1"/>
</dbReference>
<dbReference type="PROSITE" id="PS50932">
    <property type="entry name" value="HTH_LACI_2"/>
    <property type="match status" value="1"/>
</dbReference>
<evidence type="ECO:0000256" key="1">
    <source>
        <dbReference type="ARBA" id="ARBA00023015"/>
    </source>
</evidence>
<dbReference type="Proteomes" id="UP001500888">
    <property type="component" value="Unassembled WGS sequence"/>
</dbReference>
<dbReference type="InterPro" id="IPR010982">
    <property type="entry name" value="Lambda_DNA-bd_dom_sf"/>
</dbReference>
<accession>A0ABP7IDL1</accession>
<dbReference type="SUPFAM" id="SSF47413">
    <property type="entry name" value="lambda repressor-like DNA-binding domains"/>
    <property type="match status" value="1"/>
</dbReference>
<feature type="region of interest" description="Disordered" evidence="4">
    <location>
        <begin position="344"/>
        <end position="365"/>
    </location>
</feature>
<dbReference type="SUPFAM" id="SSF53822">
    <property type="entry name" value="Periplasmic binding protein-like I"/>
    <property type="match status" value="1"/>
</dbReference>
<keyword evidence="2 7" id="KW-0238">DNA-binding</keyword>
<dbReference type="InterPro" id="IPR046335">
    <property type="entry name" value="LacI/GalR-like_sensor"/>
</dbReference>
<comment type="caution">
    <text evidence="7">The sequence shown here is derived from an EMBL/GenBank/DDBJ whole genome shotgun (WGS) entry which is preliminary data.</text>
</comment>
<dbReference type="CDD" id="cd06267">
    <property type="entry name" value="PBP1_LacI_sugar_binding-like"/>
    <property type="match status" value="1"/>
</dbReference>
<dbReference type="EMBL" id="BAAAZR010000009">
    <property type="protein sequence ID" value="GAA3815792.1"/>
    <property type="molecule type" value="Genomic_DNA"/>
</dbReference>
<protein>
    <submittedName>
        <fullName evidence="7">LacI family DNA-binding transcriptional regulator</fullName>
    </submittedName>
</protein>
<dbReference type="InterPro" id="IPR028082">
    <property type="entry name" value="Peripla_BP_I"/>
</dbReference>
<keyword evidence="1" id="KW-0805">Transcription regulation</keyword>
<dbReference type="PANTHER" id="PTHR30146:SF153">
    <property type="entry name" value="LACTOSE OPERON REPRESSOR"/>
    <property type="match status" value="1"/>
</dbReference>
<name>A0ABP7IDL1_9ACTN</name>